<reference evidence="1 2" key="1">
    <citation type="journal article" date="2019" name="Microorganisms">
        <title>Genome Insights into the Novel Species Microvirga brassicacearum, a Rapeseed Endophyte with Biotechnological Potential.</title>
        <authorList>
            <person name="Jimenez-Gomez A."/>
            <person name="Saati-Santamaria Z."/>
            <person name="Igual J.M."/>
            <person name="Rivas R."/>
            <person name="Mateos P.F."/>
            <person name="Garcia-Fraile P."/>
        </authorList>
    </citation>
    <scope>NUCLEOTIDE SEQUENCE [LARGE SCALE GENOMIC DNA]</scope>
    <source>
        <strain evidence="1 2">CDVBN77</strain>
    </source>
</reference>
<comment type="caution">
    <text evidence="1">The sequence shown here is derived from an EMBL/GenBank/DDBJ whole genome shotgun (WGS) entry which is preliminary data.</text>
</comment>
<evidence type="ECO:0000313" key="2">
    <source>
        <dbReference type="Proteomes" id="UP000325684"/>
    </source>
</evidence>
<dbReference type="AlphaFoldDB" id="A0A5N3P6J6"/>
<dbReference type="EMBL" id="VCMV01000036">
    <property type="protein sequence ID" value="KAB0265350.1"/>
    <property type="molecule type" value="Genomic_DNA"/>
</dbReference>
<protein>
    <submittedName>
        <fullName evidence="1">Uncharacterized protein</fullName>
    </submittedName>
</protein>
<accession>A0A5N3P6J6</accession>
<dbReference type="OrthoDB" id="8019920at2"/>
<sequence>MHALVKRIGSKAWRVTVAEDGRVFSLAIRTEAGLEYEVLLGTVDSTPILTDLLSEVARVYAALPPPAFSESAGPNHPKSVPLRPLGTRVERHDGAPVLALDFGGTVLKIAIDPMELQQGLSDLTARE</sequence>
<dbReference type="Proteomes" id="UP000325684">
    <property type="component" value="Unassembled WGS sequence"/>
</dbReference>
<proteinExistence type="predicted"/>
<name>A0A5N3P6J6_9HYPH</name>
<evidence type="ECO:0000313" key="1">
    <source>
        <dbReference type="EMBL" id="KAB0265350.1"/>
    </source>
</evidence>
<keyword evidence="2" id="KW-1185">Reference proteome</keyword>
<gene>
    <name evidence="1" type="ORF">FEZ63_18665</name>
</gene>
<dbReference type="RefSeq" id="WP_150947300.1">
    <property type="nucleotide sequence ID" value="NZ_VCMV01000036.1"/>
</dbReference>
<organism evidence="1 2">
    <name type="scientific">Microvirga brassicacearum</name>
    <dbReference type="NCBI Taxonomy" id="2580413"/>
    <lineage>
        <taxon>Bacteria</taxon>
        <taxon>Pseudomonadati</taxon>
        <taxon>Pseudomonadota</taxon>
        <taxon>Alphaproteobacteria</taxon>
        <taxon>Hyphomicrobiales</taxon>
        <taxon>Methylobacteriaceae</taxon>
        <taxon>Microvirga</taxon>
    </lineage>
</organism>